<keyword evidence="4 6" id="KW-0464">Manganese</keyword>
<dbReference type="Gene3D" id="2.30.40.10">
    <property type="entry name" value="Urease, subunit C, domain 1"/>
    <property type="match status" value="1"/>
</dbReference>
<proteinExistence type="inferred from homology"/>
<organism evidence="9 10">
    <name type="scientific">Cetobacterium somerae ATCC BAA-474</name>
    <dbReference type="NCBI Taxonomy" id="1319815"/>
    <lineage>
        <taxon>Bacteria</taxon>
        <taxon>Fusobacteriati</taxon>
        <taxon>Fusobacteriota</taxon>
        <taxon>Fusobacteriia</taxon>
        <taxon>Fusobacteriales</taxon>
        <taxon>Fusobacteriaceae</taxon>
        <taxon>Cetobacterium</taxon>
    </lineage>
</organism>
<dbReference type="STRING" id="1319815.HMPREF0202_01907"/>
<gene>
    <name evidence="6" type="primary">ade</name>
    <name evidence="9" type="ORF">HMPREF0202_01907</name>
</gene>
<dbReference type="EC" id="3.5.4.2" evidence="2 6"/>
<dbReference type="SUPFAM" id="SSF51556">
    <property type="entry name" value="Metallo-dependent hydrolases"/>
    <property type="match status" value="1"/>
</dbReference>
<dbReference type="PANTHER" id="PTHR11113:SF2">
    <property type="entry name" value="ADENINE DEAMINASE"/>
    <property type="match status" value="1"/>
</dbReference>
<dbReference type="GO" id="GO:0006146">
    <property type="term" value="P:adenine catabolic process"/>
    <property type="evidence" value="ECO:0007669"/>
    <property type="project" value="InterPro"/>
</dbReference>
<evidence type="ECO:0000259" key="7">
    <source>
        <dbReference type="Pfam" id="PF01979"/>
    </source>
</evidence>
<dbReference type="InterPro" id="IPR006679">
    <property type="entry name" value="Adenine_deam"/>
</dbReference>
<comment type="cofactor">
    <cofactor evidence="6">
        <name>Mn(2+)</name>
        <dbReference type="ChEBI" id="CHEBI:29035"/>
    </cofactor>
</comment>
<dbReference type="HAMAP" id="MF_01518">
    <property type="entry name" value="Adenine_deamin"/>
    <property type="match status" value="1"/>
</dbReference>
<dbReference type="GO" id="GO:0000034">
    <property type="term" value="F:adenine deaminase activity"/>
    <property type="evidence" value="ECO:0007669"/>
    <property type="project" value="UniProtKB-UniRule"/>
</dbReference>
<dbReference type="AlphaFoldDB" id="U7V939"/>
<comment type="caution">
    <text evidence="9">The sequence shown here is derived from an EMBL/GenBank/DDBJ whole genome shotgun (WGS) entry which is preliminary data.</text>
</comment>
<keyword evidence="3 6" id="KW-0378">Hydrolase</keyword>
<dbReference type="Pfam" id="PF01979">
    <property type="entry name" value="Amidohydro_1"/>
    <property type="match status" value="1"/>
</dbReference>
<evidence type="ECO:0000256" key="2">
    <source>
        <dbReference type="ARBA" id="ARBA00012782"/>
    </source>
</evidence>
<dbReference type="NCBIfam" id="TIGR01178">
    <property type="entry name" value="ade"/>
    <property type="match status" value="1"/>
</dbReference>
<keyword evidence="10" id="KW-1185">Reference proteome</keyword>
<dbReference type="Pfam" id="PF13382">
    <property type="entry name" value="Adenine_deam_C"/>
    <property type="match status" value="1"/>
</dbReference>
<dbReference type="PANTHER" id="PTHR11113">
    <property type="entry name" value="N-ACETYLGLUCOSAMINE-6-PHOSPHATE DEACETYLASE"/>
    <property type="match status" value="1"/>
</dbReference>
<dbReference type="InterPro" id="IPR006680">
    <property type="entry name" value="Amidohydro-rel"/>
</dbReference>
<dbReference type="SUPFAM" id="SSF51338">
    <property type="entry name" value="Composite domain of metallo-dependent hydrolases"/>
    <property type="match status" value="1"/>
</dbReference>
<dbReference type="InterPro" id="IPR032466">
    <property type="entry name" value="Metal_Hydrolase"/>
</dbReference>
<name>U7V939_9FUSO</name>
<dbReference type="InterPro" id="IPR011059">
    <property type="entry name" value="Metal-dep_hydrolase_composite"/>
</dbReference>
<comment type="similarity">
    <text evidence="1 6">Belongs to the metallo-dependent hydrolases superfamily. Adenine deaminase family.</text>
</comment>
<dbReference type="HOGENOM" id="CLU_027935_0_0_0"/>
<dbReference type="Proteomes" id="UP000017081">
    <property type="component" value="Unassembled WGS sequence"/>
</dbReference>
<dbReference type="PATRIC" id="fig|1319815.3.peg.1841"/>
<protein>
    <recommendedName>
        <fullName evidence="2 6">Adenine deaminase</fullName>
        <shortName evidence="6">Adenase</shortName>
        <shortName evidence="6">Adenine aminase</shortName>
        <ecNumber evidence="2 6">3.5.4.2</ecNumber>
    </recommendedName>
</protein>
<evidence type="ECO:0000256" key="4">
    <source>
        <dbReference type="ARBA" id="ARBA00023211"/>
    </source>
</evidence>
<comment type="catalytic activity">
    <reaction evidence="5 6">
        <text>adenine + H2O + H(+) = hypoxanthine + NH4(+)</text>
        <dbReference type="Rhea" id="RHEA:23688"/>
        <dbReference type="ChEBI" id="CHEBI:15377"/>
        <dbReference type="ChEBI" id="CHEBI:15378"/>
        <dbReference type="ChEBI" id="CHEBI:16708"/>
        <dbReference type="ChEBI" id="CHEBI:17368"/>
        <dbReference type="ChEBI" id="CHEBI:28938"/>
        <dbReference type="EC" id="3.5.4.2"/>
    </reaction>
</comment>
<feature type="domain" description="Amidohydrolase-related" evidence="7">
    <location>
        <begin position="72"/>
        <end position="357"/>
    </location>
</feature>
<accession>U7V939</accession>
<dbReference type="EMBL" id="AXZF01000075">
    <property type="protein sequence ID" value="ERT68197.1"/>
    <property type="molecule type" value="Genomic_DNA"/>
</dbReference>
<evidence type="ECO:0000256" key="1">
    <source>
        <dbReference type="ARBA" id="ARBA00006773"/>
    </source>
</evidence>
<reference evidence="9 10" key="1">
    <citation type="submission" date="2013-08" db="EMBL/GenBank/DDBJ databases">
        <authorList>
            <person name="Weinstock G."/>
            <person name="Sodergren E."/>
            <person name="Wylie T."/>
            <person name="Fulton L."/>
            <person name="Fulton R."/>
            <person name="Fronick C."/>
            <person name="O'Laughlin M."/>
            <person name="Godfrey J."/>
            <person name="Miner T."/>
            <person name="Herter B."/>
            <person name="Appelbaum E."/>
            <person name="Cordes M."/>
            <person name="Lek S."/>
            <person name="Wollam A."/>
            <person name="Pepin K.H."/>
            <person name="Palsikar V.B."/>
            <person name="Mitreva M."/>
            <person name="Wilson R.K."/>
        </authorList>
    </citation>
    <scope>NUCLEOTIDE SEQUENCE [LARGE SCALE GENOMIC DNA]</scope>
    <source>
        <strain evidence="9 10">ATCC BAA-474</strain>
    </source>
</reference>
<evidence type="ECO:0000313" key="9">
    <source>
        <dbReference type="EMBL" id="ERT68197.1"/>
    </source>
</evidence>
<evidence type="ECO:0000256" key="3">
    <source>
        <dbReference type="ARBA" id="ARBA00022801"/>
    </source>
</evidence>
<sequence>MKLQERKELVEVALGKRVADLVLTNGNLINVFTGEIYKANIYIYKEYIANVIPIEEDTFIIGENIVDLKGKYVAPGFIDSHVHIESSHLTPNNFAEVVIPKGTTTIIADPHEIANVLGIDGVKYMIEKSKGLPMNQYFLIPSCVPSVLGLENAGAEFTPNDIKNMFNLERVLGLGEVMDFMGVINQSKRMTKIIDVAIRKGVFVQGHAPGLKGKALAGYICGGPISCHESTDGIEALDKLRKGMFLDARESSISKNITNIVKVIKTIKAPRNLTLCTDDREAGDLLKEGSVNHCAEVAVKAGLDAVDAIKAITLNPAQEYKLDKIGAIAPGYFADIVVLDSIRDFNVVKTFFKGKLVAKDGKLVEEITSKILEVEELNSIHLKNLKLEDFMIKAPIENGELEIEALVYLNKNDLLTERKKLKVKVLNEYVDISDSPELNYVAIINRHKKIDNISLGVVKNFHLKKGAVGTTYSHDSHNLTIIYNNPLEALIISEKIKEIGGGIVVAEKAKILKELHLPIAGMLSKNSAEVLSDEIEGMNSILKEMGIEAESPITRPSTIALIVIPDVKISDLGLIDVKTQEIIKLFDEHGINNIF</sequence>
<evidence type="ECO:0000259" key="8">
    <source>
        <dbReference type="Pfam" id="PF13382"/>
    </source>
</evidence>
<evidence type="ECO:0000256" key="6">
    <source>
        <dbReference type="HAMAP-Rule" id="MF_01518"/>
    </source>
</evidence>
<feature type="domain" description="Adenine deaminase C-terminal" evidence="8">
    <location>
        <begin position="414"/>
        <end position="580"/>
    </location>
</feature>
<evidence type="ECO:0000256" key="5">
    <source>
        <dbReference type="ARBA" id="ARBA00047720"/>
    </source>
</evidence>
<dbReference type="Gene3D" id="3.20.20.140">
    <property type="entry name" value="Metal-dependent hydrolases"/>
    <property type="match status" value="1"/>
</dbReference>
<dbReference type="RefSeq" id="WP_023051441.1">
    <property type="nucleotide sequence ID" value="NZ_CP173063.2"/>
</dbReference>
<dbReference type="eggNOG" id="COG1001">
    <property type="taxonomic scope" value="Bacteria"/>
</dbReference>
<evidence type="ECO:0000313" key="10">
    <source>
        <dbReference type="Proteomes" id="UP000017081"/>
    </source>
</evidence>
<dbReference type="InterPro" id="IPR026912">
    <property type="entry name" value="Adenine_deam_C"/>
</dbReference>